<dbReference type="PANTHER" id="PTHR13148">
    <property type="entry name" value="PER1-RELATED"/>
    <property type="match status" value="1"/>
</dbReference>
<feature type="chain" id="PRO_5036509509" description="Post-GPI attachment to proteins factor 3" evidence="8">
    <location>
        <begin position="23"/>
        <end position="330"/>
    </location>
</feature>
<keyword evidence="4 8" id="KW-0812">Transmembrane</keyword>
<dbReference type="EMBL" id="OA891012">
    <property type="protein sequence ID" value="CAD7284620.1"/>
    <property type="molecule type" value="Genomic_DNA"/>
</dbReference>
<organism evidence="9">
    <name type="scientific">Notodromas monacha</name>
    <dbReference type="NCBI Taxonomy" id="399045"/>
    <lineage>
        <taxon>Eukaryota</taxon>
        <taxon>Metazoa</taxon>
        <taxon>Ecdysozoa</taxon>
        <taxon>Arthropoda</taxon>
        <taxon>Crustacea</taxon>
        <taxon>Oligostraca</taxon>
        <taxon>Ostracoda</taxon>
        <taxon>Podocopa</taxon>
        <taxon>Podocopida</taxon>
        <taxon>Cypridocopina</taxon>
        <taxon>Cypridoidea</taxon>
        <taxon>Cyprididae</taxon>
        <taxon>Notodromas</taxon>
    </lineage>
</organism>
<comment type="function">
    <text evidence="8">Involved in the lipid remodeling steps of GPI-anchor maturation.</text>
</comment>
<evidence type="ECO:0000256" key="6">
    <source>
        <dbReference type="ARBA" id="ARBA00022989"/>
    </source>
</evidence>
<dbReference type="Pfam" id="PF04080">
    <property type="entry name" value="Per1"/>
    <property type="match status" value="1"/>
</dbReference>
<feature type="transmembrane region" description="Helical" evidence="8">
    <location>
        <begin position="290"/>
        <end position="308"/>
    </location>
</feature>
<keyword evidence="3 8" id="KW-0337">GPI-anchor biosynthesis</keyword>
<sequence>MDATVPVLMMFMTFASFTIVEASRGDTSGFFKNCVQRCQTFNCSNEFVLTEFYERQPIHYQILGWDCVEECKYDCMWKTSAVFKQKAGYIPQFYGKWPFARFLGIQEPASTLFSMLNGIAHVFGLSALLRQVKSEAPFRGWWIANGLIMILCWVFSTIFHTRDTPFTEKLDYAGGMIANVAALTAVTVRLVGIERLTRTGTMIMLGAGCSFVYRHLKFLFGVSFDYGYNMKVHLAIGGFHVIGWLCWAFLNRSTCPYAWKGAAVNFLMAATMALELLDFPPFLWTLDAHALWHLSTIPLIPLWYSFVIDDCSFLQKQKELEIETILKKFL</sequence>
<evidence type="ECO:0000313" key="9">
    <source>
        <dbReference type="EMBL" id="CAD7284620.1"/>
    </source>
</evidence>
<comment type="subcellular location">
    <subcellularLocation>
        <location evidence="1">Endomembrane system</location>
        <topology evidence="1">Multi-pass membrane protein</topology>
    </subcellularLocation>
    <subcellularLocation>
        <location evidence="8">Golgi apparatus membrane</location>
        <topology evidence="8">Multi-pass membrane protein</topology>
    </subcellularLocation>
</comment>
<accession>A0A7R9C1U7</accession>
<feature type="transmembrane region" description="Helical" evidence="8">
    <location>
        <begin position="262"/>
        <end position="284"/>
    </location>
</feature>
<name>A0A7R9C1U7_9CRUS</name>
<dbReference type="GO" id="GO:0016788">
    <property type="term" value="F:hydrolase activity, acting on ester bonds"/>
    <property type="evidence" value="ECO:0007669"/>
    <property type="project" value="TreeGrafter"/>
</dbReference>
<feature type="transmembrane region" description="Helical" evidence="8">
    <location>
        <begin position="141"/>
        <end position="160"/>
    </location>
</feature>
<comment type="similarity">
    <text evidence="2 8">Belongs to the PGAP3 family.</text>
</comment>
<dbReference type="Proteomes" id="UP000678499">
    <property type="component" value="Unassembled WGS sequence"/>
</dbReference>
<feature type="signal peptide" evidence="8">
    <location>
        <begin position="1"/>
        <end position="22"/>
    </location>
</feature>
<dbReference type="OrthoDB" id="419770at2759"/>
<evidence type="ECO:0000256" key="2">
    <source>
        <dbReference type="ARBA" id="ARBA00006387"/>
    </source>
</evidence>
<evidence type="ECO:0000256" key="3">
    <source>
        <dbReference type="ARBA" id="ARBA00022502"/>
    </source>
</evidence>
<keyword evidence="6 8" id="KW-1133">Transmembrane helix</keyword>
<keyword evidence="7 8" id="KW-0472">Membrane</keyword>
<evidence type="ECO:0000256" key="7">
    <source>
        <dbReference type="ARBA" id="ARBA00023136"/>
    </source>
</evidence>
<protein>
    <recommendedName>
        <fullName evidence="8">Post-GPI attachment to proteins factor 3</fullName>
    </recommendedName>
</protein>
<dbReference type="PANTHER" id="PTHR13148:SF0">
    <property type="entry name" value="POST-GPI ATTACHMENT TO PROTEINS FACTOR 3"/>
    <property type="match status" value="1"/>
</dbReference>
<keyword evidence="10" id="KW-1185">Reference proteome</keyword>
<dbReference type="InterPro" id="IPR007217">
    <property type="entry name" value="Per1-like"/>
</dbReference>
<evidence type="ECO:0000256" key="4">
    <source>
        <dbReference type="ARBA" id="ARBA00022692"/>
    </source>
</evidence>
<reference evidence="9" key="1">
    <citation type="submission" date="2020-11" db="EMBL/GenBank/DDBJ databases">
        <authorList>
            <person name="Tran Van P."/>
        </authorList>
    </citation>
    <scope>NUCLEOTIDE SEQUENCE</scope>
</reference>
<dbReference type="EMBL" id="CAJPEX010008975">
    <property type="protein sequence ID" value="CAG0924772.1"/>
    <property type="molecule type" value="Genomic_DNA"/>
</dbReference>
<evidence type="ECO:0000256" key="5">
    <source>
        <dbReference type="ARBA" id="ARBA00022729"/>
    </source>
</evidence>
<feature type="transmembrane region" description="Helical" evidence="8">
    <location>
        <begin position="232"/>
        <end position="250"/>
    </location>
</feature>
<keyword evidence="5 8" id="KW-0732">Signal</keyword>
<feature type="transmembrane region" description="Helical" evidence="8">
    <location>
        <begin position="203"/>
        <end position="220"/>
    </location>
</feature>
<gene>
    <name evidence="9" type="ORF">NMOB1V02_LOCUS12225</name>
</gene>
<keyword evidence="8" id="KW-0333">Golgi apparatus</keyword>
<evidence type="ECO:0000256" key="8">
    <source>
        <dbReference type="RuleBase" id="RU365066"/>
    </source>
</evidence>
<dbReference type="GO" id="GO:0006506">
    <property type="term" value="P:GPI anchor biosynthetic process"/>
    <property type="evidence" value="ECO:0007669"/>
    <property type="project" value="UniProtKB-KW"/>
</dbReference>
<evidence type="ECO:0000313" key="10">
    <source>
        <dbReference type="Proteomes" id="UP000678499"/>
    </source>
</evidence>
<evidence type="ECO:0000256" key="1">
    <source>
        <dbReference type="ARBA" id="ARBA00004127"/>
    </source>
</evidence>
<dbReference type="GO" id="GO:0000139">
    <property type="term" value="C:Golgi membrane"/>
    <property type="evidence" value="ECO:0007669"/>
    <property type="project" value="UniProtKB-SubCell"/>
</dbReference>
<dbReference type="AlphaFoldDB" id="A0A7R9C1U7"/>
<comment type="caution">
    <text evidence="8">Lacks conserved residue(s) required for the propagation of feature annotation.</text>
</comment>
<dbReference type="GO" id="GO:0005789">
    <property type="term" value="C:endoplasmic reticulum membrane"/>
    <property type="evidence" value="ECO:0007669"/>
    <property type="project" value="TreeGrafter"/>
</dbReference>
<feature type="transmembrane region" description="Helical" evidence="8">
    <location>
        <begin position="172"/>
        <end position="191"/>
    </location>
</feature>
<proteinExistence type="inferred from homology"/>